<keyword evidence="3" id="KW-1185">Reference proteome</keyword>
<dbReference type="PANTHER" id="PTHR22916">
    <property type="entry name" value="GLYCOSYLTRANSFERASE"/>
    <property type="match status" value="1"/>
</dbReference>
<dbReference type="OrthoDB" id="9788101at2"/>
<dbReference type="Pfam" id="PF00535">
    <property type="entry name" value="Glycos_transf_2"/>
    <property type="match status" value="1"/>
</dbReference>
<evidence type="ECO:0000313" key="3">
    <source>
        <dbReference type="Proteomes" id="UP000321362"/>
    </source>
</evidence>
<dbReference type="Proteomes" id="UP000321362">
    <property type="component" value="Chromosome"/>
</dbReference>
<dbReference type="InterPro" id="IPR001173">
    <property type="entry name" value="Glyco_trans_2-like"/>
</dbReference>
<protein>
    <submittedName>
        <fullName evidence="2">Glycosyltransferase</fullName>
    </submittedName>
</protein>
<proteinExistence type="predicted"/>
<dbReference type="Gene3D" id="3.90.550.10">
    <property type="entry name" value="Spore Coat Polysaccharide Biosynthesis Protein SpsA, Chain A"/>
    <property type="match status" value="1"/>
</dbReference>
<evidence type="ECO:0000313" key="2">
    <source>
        <dbReference type="EMBL" id="QEC74792.1"/>
    </source>
</evidence>
<dbReference type="InterPro" id="IPR029044">
    <property type="entry name" value="Nucleotide-diphossugar_trans"/>
</dbReference>
<feature type="domain" description="Glycosyltransferase 2-like" evidence="1">
    <location>
        <begin position="14"/>
        <end position="133"/>
    </location>
</feature>
<dbReference type="RefSeq" id="WP_147051951.1">
    <property type="nucleotide sequence ID" value="NZ_CP042437.1"/>
</dbReference>
<dbReference type="CDD" id="cd06433">
    <property type="entry name" value="GT_2_WfgS_like"/>
    <property type="match status" value="1"/>
</dbReference>
<name>A0A5B8VV80_9SPHI</name>
<dbReference type="SUPFAM" id="SSF53448">
    <property type="entry name" value="Nucleotide-diphospho-sugar transferases"/>
    <property type="match status" value="1"/>
</dbReference>
<organism evidence="2 3">
    <name type="scientific">Mucilaginibacter ginsenosidivorax</name>
    <dbReference type="NCBI Taxonomy" id="862126"/>
    <lineage>
        <taxon>Bacteria</taxon>
        <taxon>Pseudomonadati</taxon>
        <taxon>Bacteroidota</taxon>
        <taxon>Sphingobacteriia</taxon>
        <taxon>Sphingobacteriales</taxon>
        <taxon>Sphingobacteriaceae</taxon>
        <taxon>Mucilaginibacter</taxon>
    </lineage>
</organism>
<dbReference type="PANTHER" id="PTHR22916:SF3">
    <property type="entry name" value="UDP-GLCNAC:BETAGAL BETA-1,3-N-ACETYLGLUCOSAMINYLTRANSFERASE-LIKE PROTEIN 1"/>
    <property type="match status" value="1"/>
</dbReference>
<keyword evidence="2" id="KW-0808">Transferase</keyword>
<reference evidence="2 3" key="1">
    <citation type="journal article" date="2013" name="J. Microbiol.">
        <title>Mucilaginibacter ginsenosidivorax sp. nov., with ginsenoside converting activity isolated from sediment.</title>
        <authorList>
            <person name="Kim J.K."/>
            <person name="Choi T.E."/>
            <person name="Liu Q.M."/>
            <person name="Park H.Y."/>
            <person name="Yi T.H."/>
            <person name="Yoon M.H."/>
            <person name="Kim S.C."/>
            <person name="Im W.T."/>
        </authorList>
    </citation>
    <scope>NUCLEOTIDE SEQUENCE [LARGE SCALE GENOMIC DNA]</scope>
    <source>
        <strain evidence="2 3">KHI28</strain>
    </source>
</reference>
<sequence>MNELNKEKEQPLVSIITIVYNGDAYIEQCIQSIVNQVYKKIQYIIIDGGSTDNSINIINKYRTHIDVFVTEKDRGISDAFNKGIQKATGDIIGILNSDDIYNEFAVQSVVDAYLANEKKEAVYYGDILYFNDKNSFELIADADRLWRVMSIFHPSTFICKSIYDRLGGYLEEFKYAMDSEFIHRCLFNKIPFIHINKTLANFRLAGTSDRNYKKSHKEFYLSVKKYNYGLYAEWYFYWNVFKKIVLNTTIGQYLNKRRDLLSWLLAGKLKK</sequence>
<dbReference type="AlphaFoldDB" id="A0A5B8VV80"/>
<accession>A0A5B8VV80</accession>
<evidence type="ECO:0000259" key="1">
    <source>
        <dbReference type="Pfam" id="PF00535"/>
    </source>
</evidence>
<dbReference type="KEGG" id="mgk:FSB76_02100"/>
<dbReference type="EMBL" id="CP042437">
    <property type="protein sequence ID" value="QEC74792.1"/>
    <property type="molecule type" value="Genomic_DNA"/>
</dbReference>
<dbReference type="GO" id="GO:0016758">
    <property type="term" value="F:hexosyltransferase activity"/>
    <property type="evidence" value="ECO:0007669"/>
    <property type="project" value="UniProtKB-ARBA"/>
</dbReference>
<gene>
    <name evidence="2" type="ORF">FSB76_02100</name>
</gene>